<gene>
    <name evidence="1" type="ORF">EDD73_12137</name>
</gene>
<dbReference type="RefSeq" id="WP_131919845.1">
    <property type="nucleotide sequence ID" value="NZ_JAOQNU010000020.1"/>
</dbReference>
<name>A0A4R2RJ50_9FIRM</name>
<evidence type="ECO:0008006" key="3">
    <source>
        <dbReference type="Google" id="ProtNLM"/>
    </source>
</evidence>
<dbReference type="EMBL" id="SLXT01000021">
    <property type="protein sequence ID" value="TCP62539.1"/>
    <property type="molecule type" value="Genomic_DNA"/>
</dbReference>
<accession>A0A4R2RJ50</accession>
<dbReference type="InterPro" id="IPR029063">
    <property type="entry name" value="SAM-dependent_MTases_sf"/>
</dbReference>
<reference evidence="1 2" key="1">
    <citation type="submission" date="2019-03" db="EMBL/GenBank/DDBJ databases">
        <title>Genomic Encyclopedia of Type Strains, Phase IV (KMG-IV): sequencing the most valuable type-strain genomes for metagenomic binning, comparative biology and taxonomic classification.</title>
        <authorList>
            <person name="Goeker M."/>
        </authorList>
    </citation>
    <scope>NUCLEOTIDE SEQUENCE [LARGE SCALE GENOMIC DNA]</scope>
    <source>
        <strain evidence="1 2">DSM 11170</strain>
    </source>
</reference>
<protein>
    <recommendedName>
        <fullName evidence="3">Methyltransferase family protein</fullName>
    </recommendedName>
</protein>
<dbReference type="Proteomes" id="UP000294813">
    <property type="component" value="Unassembled WGS sequence"/>
</dbReference>
<evidence type="ECO:0000313" key="2">
    <source>
        <dbReference type="Proteomes" id="UP000294813"/>
    </source>
</evidence>
<evidence type="ECO:0000313" key="1">
    <source>
        <dbReference type="EMBL" id="TCP62539.1"/>
    </source>
</evidence>
<dbReference type="AlphaFoldDB" id="A0A4R2RJ50"/>
<dbReference type="OrthoDB" id="9799639at2"/>
<sequence length="319" mass="37323">MINKRVLEKVEGWLIHNGAWKLSPEMRHVYRSEIETYDDTQLTYNVAINDINDVKGFFKKYFPRHFLKIQHTLHDISLKGEDLLSRGFRTITILDIGCGPGTASLAALDYYFQVISGFVLTDLNIAWPYKVPIEFRFLLVDKNNDCLSQASKLIKNYLEYISSKYGGIEKFFSVKPKIITICEEYPDAISEINKAIIDFENPPKLIFYSNVLVPLLNRWKCDDGSWGYCDFCKDYKTRNCESAKKVIASHESISNNLREEYYQVIIIQEKNNWEFIDSILPESELYSEVCKMKQKNYDDIYTSKYFTSKYGRAIFHHNS</sequence>
<keyword evidence="2" id="KW-1185">Reference proteome</keyword>
<organism evidence="1 2">
    <name type="scientific">Heliophilum fasciatum</name>
    <dbReference type="NCBI Taxonomy" id="35700"/>
    <lineage>
        <taxon>Bacteria</taxon>
        <taxon>Bacillati</taxon>
        <taxon>Bacillota</taxon>
        <taxon>Clostridia</taxon>
        <taxon>Eubacteriales</taxon>
        <taxon>Heliobacteriaceae</taxon>
        <taxon>Heliophilum</taxon>
    </lineage>
</organism>
<dbReference type="SUPFAM" id="SSF53335">
    <property type="entry name" value="S-adenosyl-L-methionine-dependent methyltransferases"/>
    <property type="match status" value="1"/>
</dbReference>
<proteinExistence type="predicted"/>
<comment type="caution">
    <text evidence="1">The sequence shown here is derived from an EMBL/GenBank/DDBJ whole genome shotgun (WGS) entry which is preliminary data.</text>
</comment>